<evidence type="ECO:0008006" key="4">
    <source>
        <dbReference type="Google" id="ProtNLM"/>
    </source>
</evidence>
<evidence type="ECO:0000256" key="1">
    <source>
        <dbReference type="SAM" id="Coils"/>
    </source>
</evidence>
<sequence>MSDTSLLCTTCNARIVPKKTLLAVPSLTTHRLRTGYFPSAVEAADLKASAEAVQIDLDCYDEEVVSLTKALEELKRQRDSVLQYRDKHLGLLAPIRKLPVELLLKIFSLCCTSEEDPGLSVTTDQSEPYATSSIVSTNSLALSQTCGLWRSILLSSPFLWACIRVDLSWKPFDLSALVELYLQRASSSLLTIHIEAFNGVDVTEPDLGFRYCRYLEEESWWLFETLLQTMHRWVQASFDLSLHIYEGVQDFVANWEEPANLENLRVLKLRGYPRTVASNTRGPFESISLFNKFQTANLLSSIQLVRPVPTYLASFEKLSIVEVSRCCTLAEIRNMFSLCPNLKAFRTTEFGIELHRDEKSSEIYSPSLETLALTLRTVHAIQVLPLLNIPHLADLTISGGYQLIGIASLAIANGLEAMLNRSSFLHALALNGNLLSDTGLLQILSVTPSLQQLRLSSDIDRDNLITSTLFDKLSLSLSGDTINLVPCLVSFCVYARPHSQFLAEVHSDTPLPDPQKMISMLESRSGTLKYFTLCAELMSSRTGQWVEAFQANGSEWPKLCALKSSGMQLKLNL</sequence>
<name>A0ABR1K227_9AGAR</name>
<dbReference type="EMBL" id="JBANRG010000002">
    <property type="protein sequence ID" value="KAK7470104.1"/>
    <property type="molecule type" value="Genomic_DNA"/>
</dbReference>
<reference evidence="2 3" key="1">
    <citation type="submission" date="2024-01" db="EMBL/GenBank/DDBJ databases">
        <title>A draft genome for the cacao thread blight pathogen Marasmiellus scandens.</title>
        <authorList>
            <person name="Baruah I.K."/>
            <person name="Leung J."/>
            <person name="Bukari Y."/>
            <person name="Amoako-Attah I."/>
            <person name="Meinhardt L.W."/>
            <person name="Bailey B.A."/>
            <person name="Cohen S.P."/>
        </authorList>
    </citation>
    <scope>NUCLEOTIDE SEQUENCE [LARGE SCALE GENOMIC DNA]</scope>
    <source>
        <strain evidence="2 3">GH-19</strain>
    </source>
</reference>
<dbReference type="Proteomes" id="UP001498398">
    <property type="component" value="Unassembled WGS sequence"/>
</dbReference>
<comment type="caution">
    <text evidence="2">The sequence shown here is derived from an EMBL/GenBank/DDBJ whole genome shotgun (WGS) entry which is preliminary data.</text>
</comment>
<evidence type="ECO:0000313" key="3">
    <source>
        <dbReference type="Proteomes" id="UP001498398"/>
    </source>
</evidence>
<gene>
    <name evidence="2" type="ORF">VKT23_001545</name>
</gene>
<feature type="coiled-coil region" evidence="1">
    <location>
        <begin position="57"/>
        <end position="87"/>
    </location>
</feature>
<organism evidence="2 3">
    <name type="scientific">Marasmiellus scandens</name>
    <dbReference type="NCBI Taxonomy" id="2682957"/>
    <lineage>
        <taxon>Eukaryota</taxon>
        <taxon>Fungi</taxon>
        <taxon>Dikarya</taxon>
        <taxon>Basidiomycota</taxon>
        <taxon>Agaricomycotina</taxon>
        <taxon>Agaricomycetes</taxon>
        <taxon>Agaricomycetidae</taxon>
        <taxon>Agaricales</taxon>
        <taxon>Marasmiineae</taxon>
        <taxon>Omphalotaceae</taxon>
        <taxon>Marasmiellus</taxon>
    </lineage>
</organism>
<keyword evidence="3" id="KW-1185">Reference proteome</keyword>
<dbReference type="InterPro" id="IPR032675">
    <property type="entry name" value="LRR_dom_sf"/>
</dbReference>
<protein>
    <recommendedName>
        <fullName evidence="4">F-box domain-containing protein</fullName>
    </recommendedName>
</protein>
<dbReference type="SUPFAM" id="SSF52047">
    <property type="entry name" value="RNI-like"/>
    <property type="match status" value="1"/>
</dbReference>
<proteinExistence type="predicted"/>
<keyword evidence="1" id="KW-0175">Coiled coil</keyword>
<accession>A0ABR1K227</accession>
<evidence type="ECO:0000313" key="2">
    <source>
        <dbReference type="EMBL" id="KAK7470104.1"/>
    </source>
</evidence>
<dbReference type="Gene3D" id="3.80.10.10">
    <property type="entry name" value="Ribonuclease Inhibitor"/>
    <property type="match status" value="1"/>
</dbReference>